<dbReference type="GO" id="GO:0005634">
    <property type="term" value="C:nucleus"/>
    <property type="evidence" value="ECO:0007669"/>
    <property type="project" value="UniProtKB-SubCell"/>
</dbReference>
<keyword evidence="10" id="KW-1185">Reference proteome</keyword>
<dbReference type="Pfam" id="PF00249">
    <property type="entry name" value="Myb_DNA-binding"/>
    <property type="match status" value="1"/>
</dbReference>
<dbReference type="InterPro" id="IPR009057">
    <property type="entry name" value="Homeodomain-like_sf"/>
</dbReference>
<evidence type="ECO:0000256" key="4">
    <source>
        <dbReference type="ARBA" id="ARBA00023015"/>
    </source>
</evidence>
<feature type="compositionally biased region" description="Low complexity" evidence="7">
    <location>
        <begin position="39"/>
        <end position="50"/>
    </location>
</feature>
<proteinExistence type="predicted"/>
<comment type="caution">
    <text evidence="9">The sequence shown here is derived from an EMBL/GenBank/DDBJ whole genome shotgun (WGS) entry which is preliminary data.</text>
</comment>
<feature type="compositionally biased region" description="Acidic residues" evidence="7">
    <location>
        <begin position="24"/>
        <end position="33"/>
    </location>
</feature>
<dbReference type="FunFam" id="1.10.10.60:FF:000002">
    <property type="entry name" value="Myb family transcription factor"/>
    <property type="match status" value="1"/>
</dbReference>
<dbReference type="InterPro" id="IPR001005">
    <property type="entry name" value="SANT/Myb"/>
</dbReference>
<name>A0AAV3NTD5_LITER</name>
<feature type="domain" description="HTH myb-type" evidence="8">
    <location>
        <begin position="68"/>
        <end position="128"/>
    </location>
</feature>
<dbReference type="AlphaFoldDB" id="A0AAV3NTD5"/>
<evidence type="ECO:0000256" key="1">
    <source>
        <dbReference type="ARBA" id="ARBA00004123"/>
    </source>
</evidence>
<dbReference type="InterPro" id="IPR017930">
    <property type="entry name" value="Myb_dom"/>
</dbReference>
<evidence type="ECO:0000256" key="3">
    <source>
        <dbReference type="ARBA" id="ARBA00022782"/>
    </source>
</evidence>
<dbReference type="PANTHER" id="PTHR31496">
    <property type="entry name" value="TRANSCRIPTION FACTOR KAN2-RELATED"/>
    <property type="match status" value="1"/>
</dbReference>
<dbReference type="InterPro" id="IPR044847">
    <property type="entry name" value="KAN_fam"/>
</dbReference>
<dbReference type="NCBIfam" id="TIGR01557">
    <property type="entry name" value="myb_SHAQKYF"/>
    <property type="match status" value="1"/>
</dbReference>
<dbReference type="Gene3D" id="1.10.10.60">
    <property type="entry name" value="Homeodomain-like"/>
    <property type="match status" value="1"/>
</dbReference>
<keyword evidence="5" id="KW-0804">Transcription</keyword>
<evidence type="ECO:0000256" key="6">
    <source>
        <dbReference type="ARBA" id="ARBA00023242"/>
    </source>
</evidence>
<reference evidence="9 10" key="1">
    <citation type="submission" date="2024-01" db="EMBL/GenBank/DDBJ databases">
        <title>The complete chloroplast genome sequence of Lithospermum erythrorhizon: insights into the phylogenetic relationship among Boraginaceae species and the maternal lineages of purple gromwells.</title>
        <authorList>
            <person name="Okada T."/>
            <person name="Watanabe K."/>
        </authorList>
    </citation>
    <scope>NUCLEOTIDE SEQUENCE [LARGE SCALE GENOMIC DNA]</scope>
</reference>
<dbReference type="Proteomes" id="UP001454036">
    <property type="component" value="Unassembled WGS sequence"/>
</dbReference>
<evidence type="ECO:0000313" key="9">
    <source>
        <dbReference type="EMBL" id="GAA0142642.1"/>
    </source>
</evidence>
<evidence type="ECO:0000313" key="10">
    <source>
        <dbReference type="Proteomes" id="UP001454036"/>
    </source>
</evidence>
<keyword evidence="4" id="KW-0805">Transcription regulation</keyword>
<keyword evidence="9" id="KW-0238">DNA-binding</keyword>
<sequence length="404" mass="46090">MEENHQNHDDELLLTDCLETNNKDDDDEGVDEGDNPKTSASSSNNNNSSSYESGKRGSTSSKVRQYVRSKVPRLKWTPDLHLCFIQAVERLGGQERATPKLVLQLMNVKGLSIAHVKSHLQMYRSKKIDDQGQVINERSYIMGSMDHRLGNIWRNPIMDPMLGSKFRYYNNGEWNDNSDWMLIDKPRIAENVLDMRKGYNFQGNYYSSSTTKVYPSNGANALSVNNNFMFKNSTITAQEYKKHTNQEIHEPFSLQTCPKVKIIDSWSTQTEPNTSTWKLQGMKRGQMLRSFVINNNATNTLEPSTSCSSTNGERIQRGKRKAPEEFDLNLSLEMSMGQEEEGIKKRSRNEGDHVMNSKLSLSLFPVHEKENPTIDLNMPCEFSRLSQEESLKNPILASTLDLTI</sequence>
<comment type="subcellular location">
    <subcellularLocation>
        <location evidence="1">Nucleus</location>
    </subcellularLocation>
</comment>
<feature type="region of interest" description="Disordered" evidence="7">
    <location>
        <begin position="1"/>
        <end position="64"/>
    </location>
</feature>
<dbReference type="InterPro" id="IPR006447">
    <property type="entry name" value="Myb_dom_plants"/>
</dbReference>
<evidence type="ECO:0000256" key="2">
    <source>
        <dbReference type="ARBA" id="ARBA00022473"/>
    </source>
</evidence>
<evidence type="ECO:0000259" key="8">
    <source>
        <dbReference type="PROSITE" id="PS51294"/>
    </source>
</evidence>
<dbReference type="GO" id="GO:0006355">
    <property type="term" value="P:regulation of DNA-templated transcription"/>
    <property type="evidence" value="ECO:0007669"/>
    <property type="project" value="InterPro"/>
</dbReference>
<organism evidence="9 10">
    <name type="scientific">Lithospermum erythrorhizon</name>
    <name type="common">Purple gromwell</name>
    <name type="synonym">Lithospermum officinale var. erythrorhizon</name>
    <dbReference type="NCBI Taxonomy" id="34254"/>
    <lineage>
        <taxon>Eukaryota</taxon>
        <taxon>Viridiplantae</taxon>
        <taxon>Streptophyta</taxon>
        <taxon>Embryophyta</taxon>
        <taxon>Tracheophyta</taxon>
        <taxon>Spermatophyta</taxon>
        <taxon>Magnoliopsida</taxon>
        <taxon>eudicotyledons</taxon>
        <taxon>Gunneridae</taxon>
        <taxon>Pentapetalae</taxon>
        <taxon>asterids</taxon>
        <taxon>lamiids</taxon>
        <taxon>Boraginales</taxon>
        <taxon>Boraginaceae</taxon>
        <taxon>Boraginoideae</taxon>
        <taxon>Lithospermeae</taxon>
        <taxon>Lithospermum</taxon>
    </lineage>
</organism>
<evidence type="ECO:0000256" key="5">
    <source>
        <dbReference type="ARBA" id="ARBA00023163"/>
    </source>
</evidence>
<dbReference type="PROSITE" id="PS51294">
    <property type="entry name" value="HTH_MYB"/>
    <property type="match status" value="1"/>
</dbReference>
<keyword evidence="6" id="KW-0539">Nucleus</keyword>
<dbReference type="SUPFAM" id="SSF46689">
    <property type="entry name" value="Homeodomain-like"/>
    <property type="match status" value="1"/>
</dbReference>
<evidence type="ECO:0000256" key="7">
    <source>
        <dbReference type="SAM" id="MobiDB-lite"/>
    </source>
</evidence>
<keyword evidence="2" id="KW-0217">Developmental protein</keyword>
<feature type="compositionally biased region" description="Basic and acidic residues" evidence="7">
    <location>
        <begin position="1"/>
        <end position="11"/>
    </location>
</feature>
<gene>
    <name evidence="9" type="ORF">LIER_03490</name>
</gene>
<dbReference type="EMBL" id="BAABME010000420">
    <property type="protein sequence ID" value="GAA0142642.1"/>
    <property type="molecule type" value="Genomic_DNA"/>
</dbReference>
<keyword evidence="3" id="KW-0221">Differentiation</keyword>
<protein>
    <submittedName>
        <fullName evidence="9">DNA-binding transcription factor</fullName>
    </submittedName>
</protein>
<dbReference type="GO" id="GO:0000976">
    <property type="term" value="F:transcription cis-regulatory region binding"/>
    <property type="evidence" value="ECO:0007669"/>
    <property type="project" value="InterPro"/>
</dbReference>
<dbReference type="GO" id="GO:0010158">
    <property type="term" value="P:abaxial cell fate specification"/>
    <property type="evidence" value="ECO:0007669"/>
    <property type="project" value="InterPro"/>
</dbReference>
<dbReference type="PANTHER" id="PTHR31496:SF3">
    <property type="entry name" value="TRANSCRIPTION REPRESSOR KAN1"/>
    <property type="match status" value="1"/>
</dbReference>
<accession>A0AAV3NTD5</accession>